<dbReference type="Proteomes" id="UP000562027">
    <property type="component" value="Unassembled WGS sequence"/>
</dbReference>
<comment type="caution">
    <text evidence="8">The sequence shown here is derived from an EMBL/GenBank/DDBJ whole genome shotgun (WGS) entry which is preliminary data.</text>
</comment>
<keyword evidence="4 7" id="KW-0732">Signal</keyword>
<evidence type="ECO:0000256" key="4">
    <source>
        <dbReference type="ARBA" id="ARBA00022729"/>
    </source>
</evidence>
<proteinExistence type="inferred from homology"/>
<accession>A0A840LGC5</accession>
<dbReference type="NCBIfam" id="TIGR01256">
    <property type="entry name" value="modA"/>
    <property type="match status" value="1"/>
</dbReference>
<organism evidence="8 9">
    <name type="scientific">Roseateles oligotrophus</name>
    <dbReference type="NCBI Taxonomy" id="1769250"/>
    <lineage>
        <taxon>Bacteria</taxon>
        <taxon>Pseudomonadati</taxon>
        <taxon>Pseudomonadota</taxon>
        <taxon>Betaproteobacteria</taxon>
        <taxon>Burkholderiales</taxon>
        <taxon>Sphaerotilaceae</taxon>
        <taxon>Roseateles</taxon>
    </lineage>
</organism>
<dbReference type="AlphaFoldDB" id="A0A840LGC5"/>
<evidence type="ECO:0000256" key="2">
    <source>
        <dbReference type="ARBA" id="ARBA00022505"/>
    </source>
</evidence>
<feature type="binding site" evidence="6">
    <location>
        <position position="148"/>
    </location>
    <ligand>
        <name>molybdate</name>
        <dbReference type="ChEBI" id="CHEBI:36264"/>
    </ligand>
</feature>
<evidence type="ECO:0000256" key="1">
    <source>
        <dbReference type="ARBA" id="ARBA00009175"/>
    </source>
</evidence>
<evidence type="ECO:0000256" key="3">
    <source>
        <dbReference type="ARBA" id="ARBA00022723"/>
    </source>
</evidence>
<dbReference type="PANTHER" id="PTHR30632:SF0">
    <property type="entry name" value="SULFATE-BINDING PROTEIN"/>
    <property type="match status" value="1"/>
</dbReference>
<feature type="binding site" evidence="6">
    <location>
        <position position="175"/>
    </location>
    <ligand>
        <name>molybdate</name>
        <dbReference type="ChEBI" id="CHEBI:36264"/>
    </ligand>
</feature>
<gene>
    <name evidence="8" type="ORF">HNP55_004225</name>
</gene>
<feature type="binding site" evidence="6">
    <location>
        <position position="193"/>
    </location>
    <ligand>
        <name>molybdate</name>
        <dbReference type="ChEBI" id="CHEBI:36264"/>
    </ligand>
</feature>
<protein>
    <submittedName>
        <fullName evidence="8">Molybdate transport system substrate-binding protein</fullName>
    </submittedName>
</protein>
<evidence type="ECO:0000313" key="9">
    <source>
        <dbReference type="Proteomes" id="UP000562027"/>
    </source>
</evidence>
<dbReference type="PIRSF" id="PIRSF004846">
    <property type="entry name" value="ModA"/>
    <property type="match status" value="1"/>
</dbReference>
<dbReference type="GO" id="GO:0046872">
    <property type="term" value="F:metal ion binding"/>
    <property type="evidence" value="ECO:0007669"/>
    <property type="project" value="UniProtKB-KW"/>
</dbReference>
<dbReference type="RefSeq" id="WP_184303856.1">
    <property type="nucleotide sequence ID" value="NZ_JACHLP010000010.1"/>
</dbReference>
<comment type="similarity">
    <text evidence="1">Belongs to the bacterial solute-binding protein ModA family.</text>
</comment>
<dbReference type="GO" id="GO:1901359">
    <property type="term" value="F:tungstate binding"/>
    <property type="evidence" value="ECO:0007669"/>
    <property type="project" value="UniProtKB-ARBA"/>
</dbReference>
<dbReference type="Pfam" id="PF13531">
    <property type="entry name" value="SBP_bac_11"/>
    <property type="match status" value="1"/>
</dbReference>
<dbReference type="Gene3D" id="3.40.190.10">
    <property type="entry name" value="Periplasmic binding protein-like II"/>
    <property type="match status" value="2"/>
</dbReference>
<sequence length="256" mass="26975">MRPSSNFKTLRLCAVALLAAGALLSARAAELTVSAAASLSNAFKELAPAFEAQHPGSKLLFNFAASDALLAQIARGAPVDVLATADQETMDRAEQQKLLQPGSRHNFVANSLVLVSPLQAGPVAQSLADLAKPEFKRIALGKPEGVPAGRYSKSALEAAKLWAAVEPKAVYAQNVRQALDYVARGEVEAGFVYATDAAVQKDKVKVLFSVPTQTPINYPIAAVAAAANAEDARRFIAYVMSPAGQAVLARYGFQKP</sequence>
<feature type="binding site" evidence="6">
    <location>
        <position position="38"/>
    </location>
    <ligand>
        <name>molybdate</name>
        <dbReference type="ChEBI" id="CHEBI:36264"/>
    </ligand>
</feature>
<dbReference type="GO" id="GO:0015689">
    <property type="term" value="P:molybdate ion transport"/>
    <property type="evidence" value="ECO:0007669"/>
    <property type="project" value="InterPro"/>
</dbReference>
<keyword evidence="3 6" id="KW-0479">Metal-binding</keyword>
<dbReference type="InterPro" id="IPR050682">
    <property type="entry name" value="ModA/WtpA"/>
</dbReference>
<feature type="binding site" evidence="6">
    <location>
        <position position="66"/>
    </location>
    <ligand>
        <name>molybdate</name>
        <dbReference type="ChEBI" id="CHEBI:36264"/>
    </ligand>
</feature>
<feature type="signal peptide" evidence="7">
    <location>
        <begin position="1"/>
        <end position="28"/>
    </location>
</feature>
<dbReference type="SUPFAM" id="SSF53850">
    <property type="entry name" value="Periplasmic binding protein-like II"/>
    <property type="match status" value="1"/>
</dbReference>
<evidence type="ECO:0000256" key="6">
    <source>
        <dbReference type="PIRSR" id="PIRSR004846-1"/>
    </source>
</evidence>
<dbReference type="PANTHER" id="PTHR30632">
    <property type="entry name" value="MOLYBDATE-BINDING PERIPLASMIC PROTEIN"/>
    <property type="match status" value="1"/>
</dbReference>
<reference evidence="8 9" key="1">
    <citation type="submission" date="2020-08" db="EMBL/GenBank/DDBJ databases">
        <title>Functional genomics of gut bacteria from endangered species of beetles.</title>
        <authorList>
            <person name="Carlos-Shanley C."/>
        </authorList>
    </citation>
    <scope>NUCLEOTIDE SEQUENCE [LARGE SCALE GENOMIC DNA]</scope>
    <source>
        <strain evidence="8 9">S00239</strain>
    </source>
</reference>
<dbReference type="InterPro" id="IPR005950">
    <property type="entry name" value="ModA"/>
</dbReference>
<name>A0A840LGC5_9BURK</name>
<dbReference type="FunFam" id="3.40.190.10:FF:000035">
    <property type="entry name" value="Molybdate ABC transporter substrate-binding protein"/>
    <property type="match status" value="1"/>
</dbReference>
<evidence type="ECO:0000256" key="5">
    <source>
        <dbReference type="ARBA" id="ARBA00062515"/>
    </source>
</evidence>
<evidence type="ECO:0000256" key="7">
    <source>
        <dbReference type="SAM" id="SignalP"/>
    </source>
</evidence>
<dbReference type="EMBL" id="JACHLP010000010">
    <property type="protein sequence ID" value="MBB4845673.1"/>
    <property type="molecule type" value="Genomic_DNA"/>
</dbReference>
<feature type="chain" id="PRO_5032503175" evidence="7">
    <location>
        <begin position="29"/>
        <end position="256"/>
    </location>
</feature>
<keyword evidence="2 6" id="KW-0500">Molybdenum</keyword>
<keyword evidence="9" id="KW-1185">Reference proteome</keyword>
<evidence type="ECO:0000313" key="8">
    <source>
        <dbReference type="EMBL" id="MBB4845673.1"/>
    </source>
</evidence>
<comment type="subunit">
    <text evidence="5">The complex is composed of two ATP-binding proteins (ModC), two transmembrane proteins (ModB) and a solute-binding protein (ModA).</text>
</comment>
<dbReference type="GO" id="GO:0030973">
    <property type="term" value="F:molybdate ion binding"/>
    <property type="evidence" value="ECO:0007669"/>
    <property type="project" value="TreeGrafter"/>
</dbReference>